<gene>
    <name evidence="2" type="ORF">C4D60_Mb07t12240</name>
</gene>
<accession>A0A4S8JES3</accession>
<feature type="transmembrane region" description="Helical" evidence="1">
    <location>
        <begin position="17"/>
        <end position="39"/>
    </location>
</feature>
<keyword evidence="1" id="KW-0472">Membrane</keyword>
<keyword evidence="1" id="KW-0812">Transmembrane</keyword>
<reference evidence="2 3" key="1">
    <citation type="journal article" date="2019" name="Nat. Plants">
        <title>Genome sequencing of Musa balbisiana reveals subgenome evolution and function divergence in polyploid bananas.</title>
        <authorList>
            <person name="Yao X."/>
        </authorList>
    </citation>
    <scope>NUCLEOTIDE SEQUENCE [LARGE SCALE GENOMIC DNA]</scope>
    <source>
        <strain evidence="3">cv. DH-PKW</strain>
        <tissue evidence="2">Leaves</tissue>
    </source>
</reference>
<dbReference type="AlphaFoldDB" id="A0A4S8JES3"/>
<proteinExistence type="predicted"/>
<name>A0A4S8JES3_MUSBA</name>
<dbReference type="EMBL" id="PYDT01000005">
    <property type="protein sequence ID" value="THU60397.1"/>
    <property type="molecule type" value="Genomic_DNA"/>
</dbReference>
<dbReference type="Proteomes" id="UP000317650">
    <property type="component" value="Chromosome 7"/>
</dbReference>
<keyword evidence="1" id="KW-1133">Transmembrane helix</keyword>
<evidence type="ECO:0000313" key="3">
    <source>
        <dbReference type="Proteomes" id="UP000317650"/>
    </source>
</evidence>
<keyword evidence="3" id="KW-1185">Reference proteome</keyword>
<sequence length="105" mass="11712">MNKKPQSPNFFSSSSPLFFFSSSFFLSLFFHTAAFSGSLRTKEERLKRWDLMTTKHKSPTFGSSIHPRLSEVNGAGRASRALCITPFTISGKGSQYPTRPQSTKA</sequence>
<evidence type="ECO:0000256" key="1">
    <source>
        <dbReference type="SAM" id="Phobius"/>
    </source>
</evidence>
<comment type="caution">
    <text evidence="2">The sequence shown here is derived from an EMBL/GenBank/DDBJ whole genome shotgun (WGS) entry which is preliminary data.</text>
</comment>
<protein>
    <submittedName>
        <fullName evidence="2">Uncharacterized protein</fullName>
    </submittedName>
</protein>
<organism evidence="2 3">
    <name type="scientific">Musa balbisiana</name>
    <name type="common">Banana</name>
    <dbReference type="NCBI Taxonomy" id="52838"/>
    <lineage>
        <taxon>Eukaryota</taxon>
        <taxon>Viridiplantae</taxon>
        <taxon>Streptophyta</taxon>
        <taxon>Embryophyta</taxon>
        <taxon>Tracheophyta</taxon>
        <taxon>Spermatophyta</taxon>
        <taxon>Magnoliopsida</taxon>
        <taxon>Liliopsida</taxon>
        <taxon>Zingiberales</taxon>
        <taxon>Musaceae</taxon>
        <taxon>Musa</taxon>
    </lineage>
</organism>
<evidence type="ECO:0000313" key="2">
    <source>
        <dbReference type="EMBL" id="THU60397.1"/>
    </source>
</evidence>